<dbReference type="RefSeq" id="WP_188416820.1">
    <property type="nucleotide sequence ID" value="NZ_BMDO01000006.1"/>
</dbReference>
<reference evidence="1" key="2">
    <citation type="submission" date="2020-09" db="EMBL/GenBank/DDBJ databases">
        <authorList>
            <person name="Sun Q."/>
            <person name="Sedlacek I."/>
        </authorList>
    </citation>
    <scope>NUCLEOTIDE SEQUENCE</scope>
    <source>
        <strain evidence="1">CCM 8711</strain>
    </source>
</reference>
<accession>A0A917JC90</accession>
<name>A0A917JC90_9SPHI</name>
<dbReference type="Proteomes" id="UP000662074">
    <property type="component" value="Unassembled WGS sequence"/>
</dbReference>
<keyword evidence="2" id="KW-1185">Reference proteome</keyword>
<organism evidence="1 2">
    <name type="scientific">Mucilaginibacter galii</name>
    <dbReference type="NCBI Taxonomy" id="2005073"/>
    <lineage>
        <taxon>Bacteria</taxon>
        <taxon>Pseudomonadati</taxon>
        <taxon>Bacteroidota</taxon>
        <taxon>Sphingobacteriia</taxon>
        <taxon>Sphingobacteriales</taxon>
        <taxon>Sphingobacteriaceae</taxon>
        <taxon>Mucilaginibacter</taxon>
    </lineage>
</organism>
<dbReference type="AlphaFoldDB" id="A0A917JC90"/>
<protein>
    <submittedName>
        <fullName evidence="1">Uncharacterized protein</fullName>
    </submittedName>
</protein>
<comment type="caution">
    <text evidence="1">The sequence shown here is derived from an EMBL/GenBank/DDBJ whole genome shotgun (WGS) entry which is preliminary data.</text>
</comment>
<reference evidence="1" key="1">
    <citation type="journal article" date="2014" name="Int. J. Syst. Evol. Microbiol.">
        <title>Complete genome sequence of Corynebacterium casei LMG S-19264T (=DSM 44701T), isolated from a smear-ripened cheese.</title>
        <authorList>
            <consortium name="US DOE Joint Genome Institute (JGI-PGF)"/>
            <person name="Walter F."/>
            <person name="Albersmeier A."/>
            <person name="Kalinowski J."/>
            <person name="Ruckert C."/>
        </authorList>
    </citation>
    <scope>NUCLEOTIDE SEQUENCE</scope>
    <source>
        <strain evidence="1">CCM 8711</strain>
    </source>
</reference>
<proteinExistence type="predicted"/>
<sequence>MKSKLFEEKTVTAKTSAERWVRIFPDQGDGYQLYDALQERDVGRILFDADGNWIYDGTALNIDEQEHIAGSISGNYKEMDNLIRGLYEKEY</sequence>
<evidence type="ECO:0000313" key="2">
    <source>
        <dbReference type="Proteomes" id="UP000662074"/>
    </source>
</evidence>
<evidence type="ECO:0000313" key="1">
    <source>
        <dbReference type="EMBL" id="GGI51074.1"/>
    </source>
</evidence>
<gene>
    <name evidence="1" type="ORF">GCM10011425_22860</name>
</gene>
<dbReference type="EMBL" id="BMDO01000006">
    <property type="protein sequence ID" value="GGI51074.1"/>
    <property type="molecule type" value="Genomic_DNA"/>
</dbReference>